<dbReference type="AlphaFoldDB" id="A0A6C0BXS0"/>
<name>A0A6C0BXS0_9ZZZZ</name>
<organism evidence="2">
    <name type="scientific">viral metagenome</name>
    <dbReference type="NCBI Taxonomy" id="1070528"/>
    <lineage>
        <taxon>unclassified sequences</taxon>
        <taxon>metagenomes</taxon>
        <taxon>organismal metagenomes</taxon>
    </lineage>
</organism>
<keyword evidence="1" id="KW-0472">Membrane</keyword>
<dbReference type="Pfam" id="PF13450">
    <property type="entry name" value="NAD_binding_8"/>
    <property type="match status" value="1"/>
</dbReference>
<dbReference type="GO" id="GO:0016491">
    <property type="term" value="F:oxidoreductase activity"/>
    <property type="evidence" value="ECO:0007669"/>
    <property type="project" value="TreeGrafter"/>
</dbReference>
<evidence type="ECO:0000256" key="1">
    <source>
        <dbReference type="SAM" id="Phobius"/>
    </source>
</evidence>
<dbReference type="PANTHER" id="PTHR42923:SF3">
    <property type="entry name" value="PROTOPORPHYRINOGEN OXIDASE"/>
    <property type="match status" value="1"/>
</dbReference>
<reference evidence="2" key="1">
    <citation type="journal article" date="2020" name="Nature">
        <title>Giant virus diversity and host interactions through global metagenomics.</title>
        <authorList>
            <person name="Schulz F."/>
            <person name="Roux S."/>
            <person name="Paez-Espino D."/>
            <person name="Jungbluth S."/>
            <person name="Walsh D.A."/>
            <person name="Denef V.J."/>
            <person name="McMahon K.D."/>
            <person name="Konstantinidis K.T."/>
            <person name="Eloe-Fadrosh E.A."/>
            <person name="Kyrpides N.C."/>
            <person name="Woyke T."/>
        </authorList>
    </citation>
    <scope>NUCLEOTIDE SEQUENCE</scope>
    <source>
        <strain evidence="2">GVMAG-M-3300020166-18</strain>
    </source>
</reference>
<dbReference type="EMBL" id="MN739271">
    <property type="protein sequence ID" value="QHS96334.1"/>
    <property type="molecule type" value="Genomic_DNA"/>
</dbReference>
<dbReference type="SUPFAM" id="SSF51905">
    <property type="entry name" value="FAD/NAD(P)-binding domain"/>
    <property type="match status" value="1"/>
</dbReference>
<dbReference type="Gene3D" id="3.50.50.60">
    <property type="entry name" value="FAD/NAD(P)-binding domain"/>
    <property type="match status" value="1"/>
</dbReference>
<keyword evidence="1" id="KW-0812">Transmembrane</keyword>
<dbReference type="InterPro" id="IPR050464">
    <property type="entry name" value="Zeta_carotene_desat/Oxidored"/>
</dbReference>
<dbReference type="PANTHER" id="PTHR42923">
    <property type="entry name" value="PROTOPORPHYRINOGEN OXIDASE"/>
    <property type="match status" value="1"/>
</dbReference>
<keyword evidence="1" id="KW-1133">Transmembrane helix</keyword>
<sequence length="492" mass="56497">MYYHVKSLYHIIVLYMKYVIVGSGPCGLSLAYTLVQNGHHVELIERDSILGGSWNSQWIEEKYWSENSPRVIPKSLITSSHFLDFLSELGMYDADFAQVYGSLPTTISKLSGFFTNHLSVTDMVKFTIAIGRYTLFDSNKTLQEWLDSTTISKKGKKGIKIFSILINAHPRDTNVNDFFSEFANIPPPNLVQFKQPNKWHQLAEAKIKNKAQIFKNTEIIRINSNESRVTDIITTNKKTGEVKIHKGDRYILAIPPPALITLVSNCNVWVKNNWNGYDWLKDWGDRTYYVGFGFQLHFRENNKTMPKEWCWSCHGDWNVIIEPVSDWVQKKSKDPLVNSVWSCCIVDMDAKSKHTGKTPNESSKEEIIAECMRQINANIGPETITPYKITQSEGLYRKHDRWMSKNVGFTRSNAGYLEMRGKIENLFCLGCQTKPAQPSIALATGAVEASVTFLKEYEPNTKNAFYYNGNNKRIALMCILIVCFYMRYKKQN</sequence>
<dbReference type="PRINTS" id="PR00419">
    <property type="entry name" value="ADXRDTASE"/>
</dbReference>
<evidence type="ECO:0000313" key="2">
    <source>
        <dbReference type="EMBL" id="QHS96334.1"/>
    </source>
</evidence>
<protein>
    <submittedName>
        <fullName evidence="2">Uncharacterized protein</fullName>
    </submittedName>
</protein>
<feature type="transmembrane region" description="Helical" evidence="1">
    <location>
        <begin position="12"/>
        <end position="35"/>
    </location>
</feature>
<dbReference type="InterPro" id="IPR036188">
    <property type="entry name" value="FAD/NAD-bd_sf"/>
</dbReference>
<accession>A0A6C0BXS0</accession>
<proteinExistence type="predicted"/>